<protein>
    <submittedName>
        <fullName evidence="1">Methyltransferase domain protein</fullName>
    </submittedName>
</protein>
<dbReference type="InParanoid" id="A0A517SGX6"/>
<reference evidence="1 2" key="1">
    <citation type="submission" date="2019-02" db="EMBL/GenBank/DDBJ databases">
        <title>Deep-cultivation of Planctomycetes and their phenomic and genomic characterization uncovers novel biology.</title>
        <authorList>
            <person name="Wiegand S."/>
            <person name="Jogler M."/>
            <person name="Boedeker C."/>
            <person name="Pinto D."/>
            <person name="Vollmers J."/>
            <person name="Rivas-Marin E."/>
            <person name="Kohn T."/>
            <person name="Peeters S.H."/>
            <person name="Heuer A."/>
            <person name="Rast P."/>
            <person name="Oberbeckmann S."/>
            <person name="Bunk B."/>
            <person name="Jeske O."/>
            <person name="Meyerdierks A."/>
            <person name="Storesund J.E."/>
            <person name="Kallscheuer N."/>
            <person name="Luecker S."/>
            <person name="Lage O.M."/>
            <person name="Pohl T."/>
            <person name="Merkel B.J."/>
            <person name="Hornburger P."/>
            <person name="Mueller R.-W."/>
            <person name="Bruemmer F."/>
            <person name="Labrenz M."/>
            <person name="Spormann A.M."/>
            <person name="Op den Camp H."/>
            <person name="Overmann J."/>
            <person name="Amann R."/>
            <person name="Jetten M.S.M."/>
            <person name="Mascher T."/>
            <person name="Medema M.H."/>
            <person name="Devos D.P."/>
            <person name="Kaster A.-K."/>
            <person name="Ovreas L."/>
            <person name="Rohde M."/>
            <person name="Galperin M.Y."/>
            <person name="Jogler C."/>
        </authorList>
    </citation>
    <scope>NUCLEOTIDE SEQUENCE [LARGE SCALE GENOMIC DNA]</scope>
    <source>
        <strain evidence="1 2">Pan44</strain>
    </source>
</reference>
<dbReference type="InterPro" id="IPR029063">
    <property type="entry name" value="SAM-dependent_MTases_sf"/>
</dbReference>
<dbReference type="GO" id="GO:0008168">
    <property type="term" value="F:methyltransferase activity"/>
    <property type="evidence" value="ECO:0007669"/>
    <property type="project" value="UniProtKB-KW"/>
</dbReference>
<sequence length="310" mass="34920">MGLARAAIHLLLQEARRRPMSGRVVTLGSQHVYATAEEVESMARGQGVTLRHHNFEPHREPALAARGFVSDRSLLTSLGFSDIVRVDVSNYEACDEILDLNGPETPPALQGQFDLVLDSGTLEHVFDFPAALRHCCRLVRPGGRIVHLTPSSNCVEHGFYSVSPTLFYDFYRANRHELADLFLCRIPIDLPRGEWQVFDYLNAPLRMIPIGMLDQSIWFTWSVSIAPDRFDDSTPQQGFYEQTWRDADQNDLKDAGGIAEGGKAERLLKAVQFSPGLTRISSSAIGKWRTFVNARRVRRHQLPYPSVGRF</sequence>
<dbReference type="Gene3D" id="3.40.50.150">
    <property type="entry name" value="Vaccinia Virus protein VP39"/>
    <property type="match status" value="1"/>
</dbReference>
<dbReference type="EMBL" id="CP036271">
    <property type="protein sequence ID" value="QDT55371.1"/>
    <property type="molecule type" value="Genomic_DNA"/>
</dbReference>
<proteinExistence type="predicted"/>
<evidence type="ECO:0000313" key="1">
    <source>
        <dbReference type="EMBL" id="QDT55371.1"/>
    </source>
</evidence>
<name>A0A517SGX6_9PLAN</name>
<dbReference type="KEGG" id="ccos:Pan44_34140"/>
<gene>
    <name evidence="1" type="ORF">Pan44_34140</name>
</gene>
<dbReference type="Proteomes" id="UP000315700">
    <property type="component" value="Chromosome"/>
</dbReference>
<dbReference type="Pfam" id="PF13489">
    <property type="entry name" value="Methyltransf_23"/>
    <property type="match status" value="1"/>
</dbReference>
<accession>A0A517SGX6</accession>
<dbReference type="SUPFAM" id="SSF53335">
    <property type="entry name" value="S-adenosyl-L-methionine-dependent methyltransferases"/>
    <property type="match status" value="1"/>
</dbReference>
<dbReference type="AlphaFoldDB" id="A0A517SGX6"/>
<organism evidence="1 2">
    <name type="scientific">Caulifigura coniformis</name>
    <dbReference type="NCBI Taxonomy" id="2527983"/>
    <lineage>
        <taxon>Bacteria</taxon>
        <taxon>Pseudomonadati</taxon>
        <taxon>Planctomycetota</taxon>
        <taxon>Planctomycetia</taxon>
        <taxon>Planctomycetales</taxon>
        <taxon>Planctomycetaceae</taxon>
        <taxon>Caulifigura</taxon>
    </lineage>
</organism>
<keyword evidence="1" id="KW-0808">Transferase</keyword>
<keyword evidence="2" id="KW-1185">Reference proteome</keyword>
<evidence type="ECO:0000313" key="2">
    <source>
        <dbReference type="Proteomes" id="UP000315700"/>
    </source>
</evidence>
<keyword evidence="1" id="KW-0489">Methyltransferase</keyword>
<dbReference type="GO" id="GO:0032259">
    <property type="term" value="P:methylation"/>
    <property type="evidence" value="ECO:0007669"/>
    <property type="project" value="UniProtKB-KW"/>
</dbReference>
<dbReference type="OrthoDB" id="271154at2"/>